<reference evidence="3" key="2">
    <citation type="journal article" date="2021" name="Sci. Data">
        <title>Chromosome-scale genome sequencing, assembly and annotation of six genomes from subfamily Leishmaniinae.</title>
        <authorList>
            <person name="Almutairi H."/>
            <person name="Urbaniak M.D."/>
            <person name="Bates M.D."/>
            <person name="Jariyapan N."/>
            <person name="Kwakye-Nuako G."/>
            <person name="Thomaz Soccol V."/>
            <person name="Al-Salem W.S."/>
            <person name="Dillon R.J."/>
            <person name="Bates P.A."/>
            <person name="Gatherer D."/>
        </authorList>
    </citation>
    <scope>NUCLEOTIDE SEQUENCE [LARGE SCALE GENOMIC DNA]</scope>
</reference>
<reference evidence="3" key="1">
    <citation type="journal article" date="2021" name="Microbiol. Resour. Announc.">
        <title>LGAAP: Leishmaniinae Genome Assembly and Annotation Pipeline.</title>
        <authorList>
            <person name="Almutairi H."/>
            <person name="Urbaniak M.D."/>
            <person name="Bates M.D."/>
            <person name="Jariyapan N."/>
            <person name="Kwakye-Nuako G."/>
            <person name="Thomaz-Soccol V."/>
            <person name="Al-Salem W.S."/>
            <person name="Dillon R.J."/>
            <person name="Bates P.A."/>
            <person name="Gatherer D."/>
        </authorList>
    </citation>
    <scope>NUCLEOTIDE SEQUENCE [LARGE SCALE GENOMIC DNA]</scope>
</reference>
<dbReference type="OrthoDB" id="266507at2759"/>
<dbReference type="Proteomes" id="UP000673552">
    <property type="component" value="Unassembled WGS sequence"/>
</dbReference>
<dbReference type="GeneID" id="92511732"/>
<dbReference type="EMBL" id="JAFEUZ010000031">
    <property type="protein sequence ID" value="KAG5471525.1"/>
    <property type="molecule type" value="Genomic_DNA"/>
</dbReference>
<feature type="region of interest" description="Disordered" evidence="1">
    <location>
        <begin position="73"/>
        <end position="95"/>
    </location>
</feature>
<comment type="caution">
    <text evidence="2">The sequence shown here is derived from an EMBL/GenBank/DDBJ whole genome shotgun (WGS) entry which is preliminary data.</text>
</comment>
<sequence>MRAAAALSACPRDPFGEQCGVRTGTADIVTAMSDPGRAVEVSMQFSSSSSFSSASPPIEKRESANMRAFVSIEASSERRPTDEGGGLYMTSPRPVGPPPLVHDEGEVLYTTSSLQIHLLRVASSARRDSSHRVSGSARAGVDSGRHSFSTLRDSESPPNISAYFGGAASTARHKVQAEGSSVCLMRGIALFTGVESPRSSLARAAGTVQGSVTTSALPVAMSSHPRETEASQSSLPLEFVVVNADRARAAHEMLTSFSAATIARYRLVKLQVAQRLYRLYYDKWLSKAVVRAPAESLLRLSKDTQTDALRHRSLSGETDFADVDSFHVSRSMSPAVDAIRVDVVADVPLSSAPSFCDSAATPTLFPWRGEGVPGERGISVTFSSAPAFRLQTFARASPSPQSLLCEHCTHTIPTPPATPPRDGIAVRTKPAKLVDFGRHSAAPKRCTLHPASVPVVRLPAVVPSPERIFRL</sequence>
<dbReference type="RefSeq" id="XP_067176499.1">
    <property type="nucleotide sequence ID" value="XM_067319220.1"/>
</dbReference>
<proteinExistence type="predicted"/>
<evidence type="ECO:0000313" key="2">
    <source>
        <dbReference type="EMBL" id="KAG5471525.1"/>
    </source>
</evidence>
<feature type="region of interest" description="Disordered" evidence="1">
    <location>
        <begin position="127"/>
        <end position="155"/>
    </location>
</feature>
<evidence type="ECO:0000313" key="3">
    <source>
        <dbReference type="Proteomes" id="UP000673552"/>
    </source>
</evidence>
<dbReference type="AlphaFoldDB" id="A0A836GTE8"/>
<name>A0A836GTE8_9TRYP</name>
<gene>
    <name evidence="2" type="ORF">LSCM1_01618</name>
</gene>
<protein>
    <submittedName>
        <fullName evidence="2">Uncharacterized protein</fullName>
    </submittedName>
</protein>
<evidence type="ECO:0000256" key="1">
    <source>
        <dbReference type="SAM" id="MobiDB-lite"/>
    </source>
</evidence>
<accession>A0A836GTE8</accession>
<feature type="compositionally biased region" description="Polar residues" evidence="1">
    <location>
        <begin position="146"/>
        <end position="155"/>
    </location>
</feature>
<dbReference type="KEGG" id="lmat:92511732"/>
<keyword evidence="3" id="KW-1185">Reference proteome</keyword>
<organism evidence="2 3">
    <name type="scientific">Leishmania martiniquensis</name>
    <dbReference type="NCBI Taxonomy" id="1580590"/>
    <lineage>
        <taxon>Eukaryota</taxon>
        <taxon>Discoba</taxon>
        <taxon>Euglenozoa</taxon>
        <taxon>Kinetoplastea</taxon>
        <taxon>Metakinetoplastina</taxon>
        <taxon>Trypanosomatida</taxon>
        <taxon>Trypanosomatidae</taxon>
        <taxon>Leishmaniinae</taxon>
        <taxon>Leishmania</taxon>
    </lineage>
</organism>